<dbReference type="SUPFAM" id="SSF50978">
    <property type="entry name" value="WD40 repeat-like"/>
    <property type="match status" value="1"/>
</dbReference>
<gene>
    <name evidence="5" type="ORF">DASC09_060620</name>
</gene>
<dbReference type="InterPro" id="IPR050349">
    <property type="entry name" value="WD_LIS1/nudF_dynein_reg"/>
</dbReference>
<feature type="repeat" description="WD" evidence="3">
    <location>
        <begin position="498"/>
        <end position="537"/>
    </location>
</feature>
<sequence>MASNNRNNSPSEDLLAATTRLSKAVTSTASALINTSDSSNVLLKTPHYQKAIYDTLIGPHRNQQPRTVAVKFRKKKAPSEFLRLNFSKDEISYRAITHIPDDLLNEIPEGSNLENKDKFTLFQGFNASIPQVNEELNLFKELNLENLKFSTKDDSQKLLTLDTNDEKSKIIIEKKLNNPLPIDISSKKIKQSKSVKNLNIYKQKILKKMHYLEIRKNLTSNEISEIDAKIQKLTSMRDALFQKVAKFEKDEIYLEGFIHEISDKVEALDKGEVAVDDEAEDSSDELIDTNTNLSTKNPGKKSISFNKDTIVHDSDNDPEKKTSEEAPQAYQSLSEEYDLIEDAEADEYFLSQSIYTSLQKKPPKYHKISSKNRKIKPTLQNYYNSGAEISSFPAHEQGITCFDFDYPFGTMVSASLDSTVRVWDLSTQKCLTLLEGHEMYVRCMQMDNNLLVTGSEDSNLKLWDLSRVENKEYEDDDGVLGKSGEEDENDSDPCVYTFESHIDEITALHFDENNLLSGSSDRTIRQWDMKTGHCLQTLDVLWVTNNAQVTSPIDTGMSYQGSSTQNNSNVPFIGTLQCYSAALASGTADGIVRLWDLRSGEVIRTLTGHTGPITCLQFDEKSLITGSEDKSIKVWDLRMGKIEQNLVYDSGIASLQFDSKKIVFTNNQSYVSVYDRESGEVNKLVPKDVAFTSTSIFARYKEGYLVGGYSNGVVKTWAV</sequence>
<dbReference type="Pfam" id="PF00400">
    <property type="entry name" value="WD40"/>
    <property type="match status" value="4"/>
</dbReference>
<dbReference type="GeneID" id="90076711"/>
<dbReference type="InterPro" id="IPR019775">
    <property type="entry name" value="WD40_repeat_CS"/>
</dbReference>
<feature type="repeat" description="WD" evidence="3">
    <location>
        <begin position="434"/>
        <end position="473"/>
    </location>
</feature>
<comment type="caution">
    <text evidence="5">The sequence shown here is derived from an EMBL/GenBank/DDBJ whole genome shotgun (WGS) entry which is preliminary data.</text>
</comment>
<dbReference type="PANTHER" id="PTHR44129">
    <property type="entry name" value="WD REPEAT-CONTAINING PROTEIN POP1"/>
    <property type="match status" value="1"/>
</dbReference>
<feature type="compositionally biased region" description="Basic and acidic residues" evidence="4">
    <location>
        <begin position="309"/>
        <end position="324"/>
    </location>
</feature>
<dbReference type="InterPro" id="IPR001680">
    <property type="entry name" value="WD40_rpt"/>
</dbReference>
<reference evidence="5 6" key="1">
    <citation type="journal article" date="2023" name="Elife">
        <title>Identification of key yeast species and microbe-microbe interactions impacting larval growth of Drosophila in the wild.</title>
        <authorList>
            <person name="Mure A."/>
            <person name="Sugiura Y."/>
            <person name="Maeda R."/>
            <person name="Honda K."/>
            <person name="Sakurai N."/>
            <person name="Takahashi Y."/>
            <person name="Watada M."/>
            <person name="Katoh T."/>
            <person name="Gotoh A."/>
            <person name="Gotoh Y."/>
            <person name="Taniguchi I."/>
            <person name="Nakamura K."/>
            <person name="Hayashi T."/>
            <person name="Katayama T."/>
            <person name="Uemura T."/>
            <person name="Hattori Y."/>
        </authorList>
    </citation>
    <scope>NUCLEOTIDE SEQUENCE [LARGE SCALE GENOMIC DNA]</scope>
    <source>
        <strain evidence="5 6">SC-9</strain>
    </source>
</reference>
<feature type="region of interest" description="Disordered" evidence="4">
    <location>
        <begin position="276"/>
        <end position="329"/>
    </location>
</feature>
<dbReference type="InterPro" id="IPR036322">
    <property type="entry name" value="WD40_repeat_dom_sf"/>
</dbReference>
<evidence type="ECO:0000256" key="4">
    <source>
        <dbReference type="SAM" id="MobiDB-lite"/>
    </source>
</evidence>
<evidence type="ECO:0000256" key="1">
    <source>
        <dbReference type="ARBA" id="ARBA00022574"/>
    </source>
</evidence>
<proteinExistence type="predicted"/>
<accession>A0AAV5QV48</accession>
<dbReference type="Proteomes" id="UP001360560">
    <property type="component" value="Unassembled WGS sequence"/>
</dbReference>
<dbReference type="InterPro" id="IPR015943">
    <property type="entry name" value="WD40/YVTN_repeat-like_dom_sf"/>
</dbReference>
<dbReference type="InterPro" id="IPR020472">
    <property type="entry name" value="WD40_PAC1"/>
</dbReference>
<dbReference type="CDD" id="cd22881">
    <property type="entry name" value="Mdv1_N"/>
    <property type="match status" value="1"/>
</dbReference>
<feature type="repeat" description="WD" evidence="3">
    <location>
        <begin position="392"/>
        <end position="433"/>
    </location>
</feature>
<dbReference type="Gene3D" id="2.130.10.10">
    <property type="entry name" value="YVTN repeat-like/Quinoprotein amine dehydrogenase"/>
    <property type="match status" value="2"/>
</dbReference>
<feature type="compositionally biased region" description="Polar residues" evidence="4">
    <location>
        <begin position="288"/>
        <end position="307"/>
    </location>
</feature>
<feature type="compositionally biased region" description="Acidic residues" evidence="4">
    <location>
        <begin position="276"/>
        <end position="287"/>
    </location>
</feature>
<evidence type="ECO:0000256" key="3">
    <source>
        <dbReference type="PROSITE-ProRule" id="PRU00221"/>
    </source>
</evidence>
<feature type="repeat" description="WD" evidence="3">
    <location>
        <begin position="583"/>
        <end position="605"/>
    </location>
</feature>
<keyword evidence="6" id="KW-1185">Reference proteome</keyword>
<dbReference type="CDD" id="cd00200">
    <property type="entry name" value="WD40"/>
    <property type="match status" value="1"/>
</dbReference>
<dbReference type="Gene3D" id="6.10.280.220">
    <property type="match status" value="1"/>
</dbReference>
<dbReference type="RefSeq" id="XP_064855718.1">
    <property type="nucleotide sequence ID" value="XM_064999646.1"/>
</dbReference>
<evidence type="ECO:0000313" key="5">
    <source>
        <dbReference type="EMBL" id="GMM38723.1"/>
    </source>
</evidence>
<evidence type="ECO:0000256" key="2">
    <source>
        <dbReference type="ARBA" id="ARBA00022737"/>
    </source>
</evidence>
<keyword evidence="2" id="KW-0677">Repeat</keyword>
<keyword evidence="1 3" id="KW-0853">WD repeat</keyword>
<dbReference type="PRINTS" id="PR00320">
    <property type="entry name" value="GPROTEINBRPT"/>
</dbReference>
<evidence type="ECO:0000313" key="6">
    <source>
        <dbReference type="Proteomes" id="UP001360560"/>
    </source>
</evidence>
<dbReference type="PROSITE" id="PS50082">
    <property type="entry name" value="WD_REPEATS_2"/>
    <property type="match status" value="5"/>
</dbReference>
<name>A0AAV5QV48_9ASCO</name>
<dbReference type="SMART" id="SM00320">
    <property type="entry name" value="WD40"/>
    <property type="match status" value="5"/>
</dbReference>
<organism evidence="5 6">
    <name type="scientific">Saccharomycopsis crataegensis</name>
    <dbReference type="NCBI Taxonomy" id="43959"/>
    <lineage>
        <taxon>Eukaryota</taxon>
        <taxon>Fungi</taxon>
        <taxon>Dikarya</taxon>
        <taxon>Ascomycota</taxon>
        <taxon>Saccharomycotina</taxon>
        <taxon>Saccharomycetes</taxon>
        <taxon>Saccharomycopsidaceae</taxon>
        <taxon>Saccharomycopsis</taxon>
    </lineage>
</organism>
<dbReference type="AlphaFoldDB" id="A0AAV5QV48"/>
<feature type="repeat" description="WD" evidence="3">
    <location>
        <begin position="606"/>
        <end position="645"/>
    </location>
</feature>
<dbReference type="EMBL" id="BTFZ01000020">
    <property type="protein sequence ID" value="GMM38723.1"/>
    <property type="molecule type" value="Genomic_DNA"/>
</dbReference>
<dbReference type="PROSITE" id="PS50294">
    <property type="entry name" value="WD_REPEATS_REGION"/>
    <property type="match status" value="4"/>
</dbReference>
<protein>
    <submittedName>
        <fullName evidence="5">Mdv1 protein</fullName>
    </submittedName>
</protein>
<dbReference type="PROSITE" id="PS00678">
    <property type="entry name" value="WD_REPEATS_1"/>
    <property type="match status" value="4"/>
</dbReference>